<dbReference type="SUPFAM" id="SSF53756">
    <property type="entry name" value="UDP-Glycosyltransferase/glycogen phosphorylase"/>
    <property type="match status" value="1"/>
</dbReference>
<reference evidence="2 3" key="1">
    <citation type="submission" date="2017-03" db="EMBL/GenBank/DDBJ databases">
        <authorList>
            <person name="Afonso C.L."/>
            <person name="Miller P.J."/>
            <person name="Scott M.A."/>
            <person name="Spackman E."/>
            <person name="Goraichik I."/>
            <person name="Dimitrov K.M."/>
            <person name="Suarez D.L."/>
            <person name="Swayne D.E."/>
        </authorList>
    </citation>
    <scope>NUCLEOTIDE SEQUENCE [LARGE SCALE GENOMIC DNA]</scope>
    <source>
        <strain evidence="2">Genome sequencing of Nitrospira japonica strain NJ11</strain>
    </source>
</reference>
<sequence length="378" mass="41846">MPYTNQHVSKNSESTLSLSSVDEGIAVSSQVGWDEQAIPAREIHVLVVSNHWGVKKQCSPAGVFVDRQVNSLENVGVRITTFDVGTSLSLSQCFKKWLKLRRLIDSIKPDVIHGRNGTIVGFMSTLSGRPSVVTFCGGDLLLRPQIPLLRQYLGFLLSNLAAVWASEVICVSEELHQTLWWRRRAFVIPDGVDLELFKPGPQHLARKELGWDLDRPIALFSIGGDREKLKGLELVEAAMANVRRQVPTAELKIISNVEPSRMPLYYRASDVLLFASLVEGSPNMVKEALACNLPIVSTPVGDVAERLADVRPSRVVPREPRVFGDAVVEILQTRERSNGRELVASLGLSHIAEQVRNVYLSLLGGESIPELSRLHSRL</sequence>
<dbReference type="PANTHER" id="PTHR12526">
    <property type="entry name" value="GLYCOSYLTRANSFERASE"/>
    <property type="match status" value="1"/>
</dbReference>
<protein>
    <submittedName>
        <fullName evidence="2">Putative Glycosyltransferase</fullName>
        <ecNumber evidence="2">2.4.-.-</ecNumber>
    </submittedName>
</protein>
<dbReference type="KEGG" id="nja:NSJP_3800"/>
<organism evidence="2 3">
    <name type="scientific">Nitrospira japonica</name>
    <dbReference type="NCBI Taxonomy" id="1325564"/>
    <lineage>
        <taxon>Bacteria</taxon>
        <taxon>Pseudomonadati</taxon>
        <taxon>Nitrospirota</taxon>
        <taxon>Nitrospiria</taxon>
        <taxon>Nitrospirales</taxon>
        <taxon>Nitrospiraceae</taxon>
        <taxon>Nitrospira</taxon>
    </lineage>
</organism>
<dbReference type="STRING" id="1325564.NSJP_3800"/>
<dbReference type="EMBL" id="LT828648">
    <property type="protein sequence ID" value="SLM49967.1"/>
    <property type="molecule type" value="Genomic_DNA"/>
</dbReference>
<dbReference type="OrthoDB" id="9783380at2"/>
<evidence type="ECO:0000259" key="1">
    <source>
        <dbReference type="Pfam" id="PF13439"/>
    </source>
</evidence>
<dbReference type="InterPro" id="IPR028098">
    <property type="entry name" value="Glyco_trans_4-like_N"/>
</dbReference>
<evidence type="ECO:0000313" key="3">
    <source>
        <dbReference type="Proteomes" id="UP000192042"/>
    </source>
</evidence>
<gene>
    <name evidence="2" type="ORF">NSJP_3800</name>
</gene>
<name>A0A1W1IA93_9BACT</name>
<feature type="domain" description="Glycosyltransferase subfamily 4-like N-terminal" evidence="1">
    <location>
        <begin position="39"/>
        <end position="195"/>
    </location>
</feature>
<dbReference type="Pfam" id="PF13439">
    <property type="entry name" value="Glyco_transf_4"/>
    <property type="match status" value="1"/>
</dbReference>
<dbReference type="Gene3D" id="3.40.50.2000">
    <property type="entry name" value="Glycogen Phosphorylase B"/>
    <property type="match status" value="2"/>
</dbReference>
<keyword evidence="2" id="KW-0328">Glycosyltransferase</keyword>
<keyword evidence="2" id="KW-0808">Transferase</keyword>
<proteinExistence type="predicted"/>
<accession>A0A1W1IA93</accession>
<evidence type="ECO:0000313" key="2">
    <source>
        <dbReference type="EMBL" id="SLM49967.1"/>
    </source>
</evidence>
<dbReference type="AlphaFoldDB" id="A0A1W1IA93"/>
<dbReference type="EC" id="2.4.-.-" evidence="2"/>
<dbReference type="Pfam" id="PF13692">
    <property type="entry name" value="Glyco_trans_1_4"/>
    <property type="match status" value="1"/>
</dbReference>
<dbReference type="Proteomes" id="UP000192042">
    <property type="component" value="Chromosome I"/>
</dbReference>
<dbReference type="RefSeq" id="WP_080888135.1">
    <property type="nucleotide sequence ID" value="NZ_LT828648.1"/>
</dbReference>
<keyword evidence="3" id="KW-1185">Reference proteome</keyword>
<dbReference type="GO" id="GO:0016757">
    <property type="term" value="F:glycosyltransferase activity"/>
    <property type="evidence" value="ECO:0007669"/>
    <property type="project" value="UniProtKB-KW"/>
</dbReference>